<dbReference type="Proteomes" id="UP000822688">
    <property type="component" value="Chromosome 2"/>
</dbReference>
<feature type="domain" description="Bms1-type G" evidence="6">
    <location>
        <begin position="82"/>
        <end position="265"/>
    </location>
</feature>
<feature type="compositionally biased region" description="Basic residues" evidence="5">
    <location>
        <begin position="398"/>
        <end position="408"/>
    </location>
</feature>
<feature type="region of interest" description="Disordered" evidence="5">
    <location>
        <begin position="1"/>
        <end position="76"/>
    </location>
</feature>
<dbReference type="InterPro" id="IPR007034">
    <property type="entry name" value="BMS1_TSR1_C"/>
</dbReference>
<dbReference type="InterPro" id="IPR039761">
    <property type="entry name" value="Bms1/Tsr1"/>
</dbReference>
<dbReference type="Pfam" id="PF22298">
    <property type="entry name" value="Tsr1_G-like"/>
    <property type="match status" value="1"/>
</dbReference>
<dbReference type="GO" id="GO:0034511">
    <property type="term" value="F:U3 snoRNA binding"/>
    <property type="evidence" value="ECO:0007669"/>
    <property type="project" value="TreeGrafter"/>
</dbReference>
<dbReference type="EMBL" id="CM026422">
    <property type="protein sequence ID" value="KAG0588802.1"/>
    <property type="molecule type" value="Genomic_DNA"/>
</dbReference>
<dbReference type="InterPro" id="IPR012948">
    <property type="entry name" value="AARP2CN"/>
</dbReference>
<feature type="compositionally biased region" description="Acidic residues" evidence="5">
    <location>
        <begin position="422"/>
        <end position="442"/>
    </location>
</feature>
<dbReference type="AlphaFoldDB" id="A0A8T0J0T4"/>
<evidence type="ECO:0000259" key="6">
    <source>
        <dbReference type="PROSITE" id="PS51714"/>
    </source>
</evidence>
<comment type="similarity">
    <text evidence="4">Belongs to the TRAFAC class translation factor GTPase superfamily. Bms1-like GTPase family. TSR1 subfamily.</text>
</comment>
<dbReference type="GO" id="GO:0005730">
    <property type="term" value="C:nucleolus"/>
    <property type="evidence" value="ECO:0007669"/>
    <property type="project" value="UniProtKB-SubCell"/>
</dbReference>
<dbReference type="GO" id="GO:0000462">
    <property type="term" value="P:maturation of SSU-rRNA from tricistronic rRNA transcript (SSU-rRNA, 5.8S rRNA, LSU-rRNA)"/>
    <property type="evidence" value="ECO:0007669"/>
    <property type="project" value="TreeGrafter"/>
</dbReference>
<dbReference type="PROSITE" id="PS51714">
    <property type="entry name" value="G_BMS1"/>
    <property type="match status" value="1"/>
</dbReference>
<proteinExistence type="inferred from homology"/>
<dbReference type="Pfam" id="PF08142">
    <property type="entry name" value="AARP2CN"/>
    <property type="match status" value="1"/>
</dbReference>
<feature type="region of interest" description="Disordered" evidence="5">
    <location>
        <begin position="389"/>
        <end position="489"/>
    </location>
</feature>
<name>A0A8T0J0T4_CERPU</name>
<dbReference type="GO" id="GO:0000479">
    <property type="term" value="P:endonucleolytic cleavage of tricistronic rRNA transcript (SSU-rRNA, 5.8S rRNA, LSU-rRNA)"/>
    <property type="evidence" value="ECO:0007669"/>
    <property type="project" value="TreeGrafter"/>
</dbReference>
<evidence type="ECO:0000256" key="2">
    <source>
        <dbReference type="ARBA" id="ARBA00022517"/>
    </source>
</evidence>
<keyword evidence="8" id="KW-1185">Reference proteome</keyword>
<evidence type="ECO:0000256" key="3">
    <source>
        <dbReference type="ARBA" id="ARBA00023242"/>
    </source>
</evidence>
<keyword evidence="2" id="KW-0690">Ribosome biogenesis</keyword>
<evidence type="ECO:0000256" key="4">
    <source>
        <dbReference type="ARBA" id="ARBA00038288"/>
    </source>
</evidence>
<evidence type="ECO:0000256" key="1">
    <source>
        <dbReference type="ARBA" id="ARBA00004604"/>
    </source>
</evidence>
<dbReference type="SMART" id="SM00785">
    <property type="entry name" value="AARP2CN"/>
    <property type="match status" value="1"/>
</dbReference>
<evidence type="ECO:0000313" key="7">
    <source>
        <dbReference type="EMBL" id="KAG0588802.1"/>
    </source>
</evidence>
<evidence type="ECO:0000256" key="5">
    <source>
        <dbReference type="SAM" id="MobiDB-lite"/>
    </source>
</evidence>
<dbReference type="PANTHER" id="PTHR12858:SF1">
    <property type="entry name" value="PRE-RRNA-PROCESSING PROTEIN TSR1 HOMOLOG"/>
    <property type="match status" value="1"/>
</dbReference>
<dbReference type="Pfam" id="PF04950">
    <property type="entry name" value="RIBIOP_C"/>
    <property type="match status" value="1"/>
</dbReference>
<protein>
    <recommendedName>
        <fullName evidence="6">Bms1-type G domain-containing protein</fullName>
    </recommendedName>
</protein>
<reference evidence="7" key="1">
    <citation type="submission" date="2020-06" db="EMBL/GenBank/DDBJ databases">
        <title>WGS assembly of Ceratodon purpureus strain R40.</title>
        <authorList>
            <person name="Carey S.B."/>
            <person name="Jenkins J."/>
            <person name="Shu S."/>
            <person name="Lovell J.T."/>
            <person name="Sreedasyam A."/>
            <person name="Maumus F."/>
            <person name="Tiley G.P."/>
            <person name="Fernandez-Pozo N."/>
            <person name="Barry K."/>
            <person name="Chen C."/>
            <person name="Wang M."/>
            <person name="Lipzen A."/>
            <person name="Daum C."/>
            <person name="Saski C.A."/>
            <person name="Payton A.C."/>
            <person name="Mcbreen J.C."/>
            <person name="Conrad R.E."/>
            <person name="Kollar L.M."/>
            <person name="Olsson S."/>
            <person name="Huttunen S."/>
            <person name="Landis J.B."/>
            <person name="Wickett N.J."/>
            <person name="Johnson M.G."/>
            <person name="Rensing S.A."/>
            <person name="Grimwood J."/>
            <person name="Schmutz J."/>
            <person name="Mcdaniel S.F."/>
        </authorList>
    </citation>
    <scope>NUCLEOTIDE SEQUENCE</scope>
    <source>
        <strain evidence="7">R40</strain>
    </source>
</reference>
<keyword evidence="3" id="KW-0539">Nucleus</keyword>
<dbReference type="GO" id="GO:0005525">
    <property type="term" value="F:GTP binding"/>
    <property type="evidence" value="ECO:0007669"/>
    <property type="project" value="TreeGrafter"/>
</dbReference>
<feature type="compositionally biased region" description="Basic and acidic residues" evidence="5">
    <location>
        <begin position="51"/>
        <end position="75"/>
    </location>
</feature>
<evidence type="ECO:0000313" key="8">
    <source>
        <dbReference type="Proteomes" id="UP000822688"/>
    </source>
</evidence>
<dbReference type="GO" id="GO:0030688">
    <property type="term" value="C:preribosome, small subunit precursor"/>
    <property type="evidence" value="ECO:0007669"/>
    <property type="project" value="TreeGrafter"/>
</dbReference>
<feature type="compositionally biased region" description="Basic residues" evidence="5">
    <location>
        <begin position="9"/>
        <end position="18"/>
    </location>
</feature>
<gene>
    <name evidence="7" type="ORF">KC19_2G270100</name>
</gene>
<dbReference type="GO" id="GO:0003924">
    <property type="term" value="F:GTPase activity"/>
    <property type="evidence" value="ECO:0007669"/>
    <property type="project" value="TreeGrafter"/>
</dbReference>
<dbReference type="SMART" id="SM01362">
    <property type="entry name" value="DUF663"/>
    <property type="match status" value="1"/>
</dbReference>
<comment type="caution">
    <text evidence="7">The sequence shown here is derived from an EMBL/GenBank/DDBJ whole genome shotgun (WGS) entry which is preliminary data.</text>
</comment>
<dbReference type="InterPro" id="IPR030387">
    <property type="entry name" value="G_Bms1/Tsr1_dom"/>
</dbReference>
<dbReference type="PANTHER" id="PTHR12858">
    <property type="entry name" value="RIBOSOME BIOGENESIS PROTEIN"/>
    <property type="match status" value="1"/>
</dbReference>
<comment type="subcellular location">
    <subcellularLocation>
        <location evidence="1">Nucleus</location>
        <location evidence="1">Nucleolus</location>
    </subcellularLocation>
</comment>
<accession>A0A8T0J0T4</accession>
<sequence>MAGGSGRTQKNKAHKTRFASKSSRNAHKLSSGDKVAGKGAARVPPPGQAAREIRHQRNKNIREQKRAGVLAEKRASSSPSSAPRILALVGLSAKVNVEALKERILAVCQTAEVNGTIGQNGDAMDTESTFVRENKEPGAITVAVPRFKLRLTIIEAPRDDLQACLEVAKVADIVAFVGHVVPDEGGYIDPSGRKCLSMLRSLGLPVTTGLLVGLADVAAKKKSDVKKGALAALETELLEDTKMHVADSTDECQQVLRHLAEQRLSNPTWRAQRPYLVAQQLEYEADPNSSGTGILRVSGYVRSRAISVNQLVHLAGVGDFQLKQIDMVEDPCPLRQQKRQNVSGDSMQVEDVSAGQKASTSVVANPALQEALIVENIPDDLAGEQTWPTEEELAQAGKAKHRKKKRVLPRGTSEYQAAWIVEDSDQEEGDAGDDDDADDDMEGAGLDAQAMDDDREGSVISEDDRATSVWDGDDTRSEMMDEEDLTPEQRKSEIERLKAAHAADEEFPDEVDTPSDIPARQRFAKYRGLKSLRTSPWDPKESLPFEYAKIFAFDNFPRTQKSVLSKVKEIDSGIQEGSFATGCFVRLHILQVPASKVEPLLKSYKTNPVVVCGLLQHETKMSVLHYSVKKSESYTDPIKSKELLIFHTGFRRHHTRPIFSTDDLNMDKHKFERFLHPGRFSIASIFAPISFPTLPLIVFKETDVGATVVANGSLRSVDPDRVILKKIVLSGYPLRVQKRKAVVRFMFHNPEDVRWFRPLELWTKYGRRGRIKEPVGTHGSMKCVFDGVVQQRDAVCINLYKRVYPKWPQHLLTE</sequence>
<organism evidence="7 8">
    <name type="scientific">Ceratodon purpureus</name>
    <name type="common">Fire moss</name>
    <name type="synonym">Dicranum purpureum</name>
    <dbReference type="NCBI Taxonomy" id="3225"/>
    <lineage>
        <taxon>Eukaryota</taxon>
        <taxon>Viridiplantae</taxon>
        <taxon>Streptophyta</taxon>
        <taxon>Embryophyta</taxon>
        <taxon>Bryophyta</taxon>
        <taxon>Bryophytina</taxon>
        <taxon>Bryopsida</taxon>
        <taxon>Dicranidae</taxon>
        <taxon>Pseudoditrichales</taxon>
        <taxon>Ditrichaceae</taxon>
        <taxon>Ceratodon</taxon>
    </lineage>
</organism>